<dbReference type="AlphaFoldDB" id="A0A7L4ZKV4"/>
<dbReference type="Gene3D" id="1.25.40.10">
    <property type="entry name" value="Tetratricopeptide repeat domain"/>
    <property type="match status" value="1"/>
</dbReference>
<dbReference type="InterPro" id="IPR018060">
    <property type="entry name" value="HTH_AraC"/>
</dbReference>
<keyword evidence="2" id="KW-0812">Transmembrane</keyword>
<feature type="transmembrane region" description="Helical" evidence="2">
    <location>
        <begin position="384"/>
        <end position="402"/>
    </location>
</feature>
<evidence type="ECO:0000256" key="1">
    <source>
        <dbReference type="PROSITE-ProRule" id="PRU00339"/>
    </source>
</evidence>
<evidence type="ECO:0000256" key="2">
    <source>
        <dbReference type="SAM" id="Phobius"/>
    </source>
</evidence>
<keyword evidence="2" id="KW-0472">Membrane</keyword>
<keyword evidence="1" id="KW-0802">TPR repeat</keyword>
<dbReference type="GO" id="GO:0043565">
    <property type="term" value="F:sequence-specific DNA binding"/>
    <property type="evidence" value="ECO:0007669"/>
    <property type="project" value="InterPro"/>
</dbReference>
<accession>A0A7L4ZKV4</accession>
<dbReference type="EMBL" id="CP019288">
    <property type="protein sequence ID" value="QHI37097.1"/>
    <property type="molecule type" value="Genomic_DNA"/>
</dbReference>
<evidence type="ECO:0000313" key="5">
    <source>
        <dbReference type="Proteomes" id="UP000464657"/>
    </source>
</evidence>
<feature type="repeat" description="TPR" evidence="1">
    <location>
        <begin position="275"/>
        <end position="308"/>
    </location>
</feature>
<dbReference type="OrthoDB" id="5295174at2"/>
<dbReference type="KEGG" id="kan:IMCC3317_24750"/>
<sequence length="566" mass="66810">MNKFKTSIKVFFFAFFSISVYSQQLEIDTLKNKSFKELRNIFYKSFNNNKNEVASSIARYTLESAKTKKDSVNIINAYIRLSRVNENIEILGIKYIDSSIYVSKRSLNEELLAESYYFKGKLYENLNKYNLALNYYFKSSSTYNKINDFDSYYMIQDMIGQLKLRVKDTISALKIMKKGADYQRENMLKKGDNTEYIISLHSLSIAYSSNNLIDSSSQINKEGYNLAKNNEYINELIFTHLEGGNEYAKKNYNASKDSLIKSLVYLTKEDVYNLSYAYFYLGKIYSLNDNKEQAVYYFKKVDSIFEDVNFIMTKPRDAYDELIDYYKNKNDLESQLYYTNRLLKVDSILDKEYKGLITKFHENHSSRLLEENAKDKSKYLTRTYLAIFLAVALLLIILKTVYNKKNNEKRYLEIIEFLKTEKNYLQSKDDIKNNKSIKNKSNDLDISESIIENILAQLEVFEKSERYLKPISNIRDFSKEIDTNYRYLSKVINHYKSKNFQKYVNDLRVNYVIKRLQKDEKIRKYKIRAIAEEVGFTNTESFTKAFKELTGLNVSFYVKKLNNVSS</sequence>
<dbReference type="SMART" id="SM00342">
    <property type="entry name" value="HTH_ARAC"/>
    <property type="match status" value="1"/>
</dbReference>
<dbReference type="SUPFAM" id="SSF48452">
    <property type="entry name" value="TPR-like"/>
    <property type="match status" value="1"/>
</dbReference>
<dbReference type="InterPro" id="IPR011990">
    <property type="entry name" value="TPR-like_helical_dom_sf"/>
</dbReference>
<evidence type="ECO:0000313" key="4">
    <source>
        <dbReference type="EMBL" id="QHI37097.1"/>
    </source>
</evidence>
<dbReference type="Proteomes" id="UP000464657">
    <property type="component" value="Chromosome"/>
</dbReference>
<proteinExistence type="predicted"/>
<keyword evidence="2" id="KW-1133">Transmembrane helix</keyword>
<dbReference type="PROSITE" id="PS01124">
    <property type="entry name" value="HTH_ARAC_FAMILY_2"/>
    <property type="match status" value="1"/>
</dbReference>
<reference evidence="4 5" key="1">
    <citation type="journal article" date="2013" name="Int. J. Syst. Evol. Microbiol.">
        <title>Kordia antarctica sp. nov., isolated from Antarctic seawater.</title>
        <authorList>
            <person name="Baek K."/>
            <person name="Choi A."/>
            <person name="Kang I."/>
            <person name="Lee K."/>
            <person name="Cho J.C."/>
        </authorList>
    </citation>
    <scope>NUCLEOTIDE SEQUENCE [LARGE SCALE GENOMIC DNA]</scope>
    <source>
        <strain evidence="4 5">IMCC3317</strain>
    </source>
</reference>
<name>A0A7L4ZKV4_9FLAO</name>
<dbReference type="Gene3D" id="1.10.10.60">
    <property type="entry name" value="Homeodomain-like"/>
    <property type="match status" value="1"/>
</dbReference>
<dbReference type="SMART" id="SM00028">
    <property type="entry name" value="TPR"/>
    <property type="match status" value="2"/>
</dbReference>
<dbReference type="RefSeq" id="WP_160129745.1">
    <property type="nucleotide sequence ID" value="NZ_CP019288.1"/>
</dbReference>
<dbReference type="InterPro" id="IPR019734">
    <property type="entry name" value="TPR_rpt"/>
</dbReference>
<feature type="domain" description="HTH araC/xylS-type" evidence="3">
    <location>
        <begin position="452"/>
        <end position="560"/>
    </location>
</feature>
<gene>
    <name evidence="4" type="ORF">IMCC3317_24750</name>
</gene>
<protein>
    <recommendedName>
        <fullName evidence="3">HTH araC/xylS-type domain-containing protein</fullName>
    </recommendedName>
</protein>
<dbReference type="PROSITE" id="PS50005">
    <property type="entry name" value="TPR"/>
    <property type="match status" value="1"/>
</dbReference>
<dbReference type="GO" id="GO:0003700">
    <property type="term" value="F:DNA-binding transcription factor activity"/>
    <property type="evidence" value="ECO:0007669"/>
    <property type="project" value="InterPro"/>
</dbReference>
<keyword evidence="5" id="KW-1185">Reference proteome</keyword>
<dbReference type="Pfam" id="PF12833">
    <property type="entry name" value="HTH_18"/>
    <property type="match status" value="1"/>
</dbReference>
<evidence type="ECO:0000259" key="3">
    <source>
        <dbReference type="PROSITE" id="PS01124"/>
    </source>
</evidence>
<organism evidence="4 5">
    <name type="scientific">Kordia antarctica</name>
    <dbReference type="NCBI Taxonomy" id="1218801"/>
    <lineage>
        <taxon>Bacteria</taxon>
        <taxon>Pseudomonadati</taxon>
        <taxon>Bacteroidota</taxon>
        <taxon>Flavobacteriia</taxon>
        <taxon>Flavobacteriales</taxon>
        <taxon>Flavobacteriaceae</taxon>
        <taxon>Kordia</taxon>
    </lineage>
</organism>